<accession>A0A4V3SEB2</accession>
<protein>
    <submittedName>
        <fullName evidence="1">Uncharacterized protein</fullName>
    </submittedName>
</protein>
<dbReference type="OrthoDB" id="2019572at2759"/>
<evidence type="ECO:0000313" key="1">
    <source>
        <dbReference type="EMBL" id="TGZ63954.1"/>
    </source>
</evidence>
<comment type="caution">
    <text evidence="1">The sequence shown here is derived from an EMBL/GenBank/DDBJ whole genome shotgun (WGS) entry which is preliminary data.</text>
</comment>
<keyword evidence="2" id="KW-1185">Reference proteome</keyword>
<sequence>MLTNSKSLEILNAIKAEQHLQKIQDELFSSSLAYNPRIGTPGQSWFLARYVNWDEKNCPSGLAVRGVCILGWKVIPILVKQPHLFANNFLPDFQPVAFNYMERLYVKKFLLEQKFKRLDPSFDERIFAKLNCSQKHV</sequence>
<proteinExistence type="predicted"/>
<organism evidence="1 2">
    <name type="scientific">Opisthorchis felineus</name>
    <dbReference type="NCBI Taxonomy" id="147828"/>
    <lineage>
        <taxon>Eukaryota</taxon>
        <taxon>Metazoa</taxon>
        <taxon>Spiralia</taxon>
        <taxon>Lophotrochozoa</taxon>
        <taxon>Platyhelminthes</taxon>
        <taxon>Trematoda</taxon>
        <taxon>Digenea</taxon>
        <taxon>Opisthorchiida</taxon>
        <taxon>Opisthorchiata</taxon>
        <taxon>Opisthorchiidae</taxon>
        <taxon>Opisthorchis</taxon>
    </lineage>
</organism>
<dbReference type="EMBL" id="SJOL01006958">
    <property type="protein sequence ID" value="TGZ63954.1"/>
    <property type="molecule type" value="Genomic_DNA"/>
</dbReference>
<gene>
    <name evidence="1" type="ORF">CRM22_006620</name>
</gene>
<dbReference type="AlphaFoldDB" id="A0A4V3SEB2"/>
<dbReference type="STRING" id="147828.A0A4V3SEB2"/>
<evidence type="ECO:0000313" key="2">
    <source>
        <dbReference type="Proteomes" id="UP000308267"/>
    </source>
</evidence>
<dbReference type="Proteomes" id="UP000308267">
    <property type="component" value="Unassembled WGS sequence"/>
</dbReference>
<reference evidence="1 2" key="1">
    <citation type="journal article" date="2019" name="BMC Genomics">
        <title>New insights from Opisthorchis felineus genome: update on genomics of the epidemiologically important liver flukes.</title>
        <authorList>
            <person name="Ershov N.I."/>
            <person name="Mordvinov V.A."/>
            <person name="Prokhortchouk E.B."/>
            <person name="Pakharukova M.Y."/>
            <person name="Gunbin K.V."/>
            <person name="Ustyantsev K."/>
            <person name="Genaev M.A."/>
            <person name="Blinov A.G."/>
            <person name="Mazur A."/>
            <person name="Boulygina E."/>
            <person name="Tsygankova S."/>
            <person name="Khrameeva E."/>
            <person name="Chekanov N."/>
            <person name="Fan G."/>
            <person name="Xiao A."/>
            <person name="Zhang H."/>
            <person name="Xu X."/>
            <person name="Yang H."/>
            <person name="Solovyev V."/>
            <person name="Lee S.M."/>
            <person name="Liu X."/>
            <person name="Afonnikov D.A."/>
            <person name="Skryabin K.G."/>
        </authorList>
    </citation>
    <scope>NUCLEOTIDE SEQUENCE [LARGE SCALE GENOMIC DNA]</scope>
    <source>
        <strain evidence="1">AK-0245</strain>
        <tissue evidence="1">Whole organism</tissue>
    </source>
</reference>
<name>A0A4V3SEB2_OPIFE</name>